<feature type="transmembrane region" description="Helical" evidence="1">
    <location>
        <begin position="12"/>
        <end position="30"/>
    </location>
</feature>
<dbReference type="PANTHER" id="PTHR36834:SF1">
    <property type="entry name" value="INTEGRAL MEMBRANE PROTEIN"/>
    <property type="match status" value="1"/>
</dbReference>
<dbReference type="AlphaFoldDB" id="A0A1I2ATL3"/>
<name>A0A1I2ATL3_9ACTN</name>
<organism evidence="3 4">
    <name type="scientific">Actinopolyspora alba</name>
    <dbReference type="NCBI Taxonomy" id="673379"/>
    <lineage>
        <taxon>Bacteria</taxon>
        <taxon>Bacillati</taxon>
        <taxon>Actinomycetota</taxon>
        <taxon>Actinomycetes</taxon>
        <taxon>Actinopolysporales</taxon>
        <taxon>Actinopolysporaceae</taxon>
        <taxon>Actinopolyspora</taxon>
        <taxon>Actinopolyspora alba group</taxon>
    </lineage>
</organism>
<proteinExistence type="predicted"/>
<feature type="transmembrane region" description="Helical" evidence="1">
    <location>
        <begin position="42"/>
        <end position="60"/>
    </location>
</feature>
<feature type="transmembrane region" description="Helical" evidence="1">
    <location>
        <begin position="119"/>
        <end position="140"/>
    </location>
</feature>
<feature type="domain" description="VanZ-like" evidence="2">
    <location>
        <begin position="55"/>
        <end position="167"/>
    </location>
</feature>
<dbReference type="EMBL" id="FOMZ01000014">
    <property type="protein sequence ID" value="SFE47079.1"/>
    <property type="molecule type" value="Genomic_DNA"/>
</dbReference>
<dbReference type="PANTHER" id="PTHR36834">
    <property type="entry name" value="MEMBRANE PROTEIN-RELATED"/>
    <property type="match status" value="1"/>
</dbReference>
<feature type="transmembrane region" description="Helical" evidence="1">
    <location>
        <begin position="152"/>
        <end position="169"/>
    </location>
</feature>
<feature type="transmembrane region" description="Helical" evidence="1">
    <location>
        <begin position="92"/>
        <end position="112"/>
    </location>
</feature>
<keyword evidence="1" id="KW-0472">Membrane</keyword>
<dbReference type="InterPro" id="IPR053150">
    <property type="entry name" value="Teicoplanin_resist-assoc"/>
</dbReference>
<evidence type="ECO:0000313" key="4">
    <source>
        <dbReference type="Proteomes" id="UP000198716"/>
    </source>
</evidence>
<sequence length="190" mass="20532">MKLVTQLLRSFGDLLVVALIGIPVAVLLWWGWAKLRGDRWQAAGDVAVVLSCLPVAYLVFSPTYGAPSQVSLLPGAELASPFDGVRRGETAAVVQLVANTVLLLPLGVVLPLRFRWARSVARIGLVALMASLAVEFAQYFLAVGRVSSTDDVILNTAGALLGAWAARGWRKWRSTSESPRSRYSDERSPT</sequence>
<evidence type="ECO:0000313" key="3">
    <source>
        <dbReference type="EMBL" id="SFE47079.1"/>
    </source>
</evidence>
<accession>A0A1I2ATL3</accession>
<evidence type="ECO:0000256" key="1">
    <source>
        <dbReference type="SAM" id="Phobius"/>
    </source>
</evidence>
<gene>
    <name evidence="3" type="ORF">SAMN04487819_114101</name>
</gene>
<reference evidence="4" key="1">
    <citation type="submission" date="2016-10" db="EMBL/GenBank/DDBJ databases">
        <authorList>
            <person name="Varghese N."/>
            <person name="Submissions S."/>
        </authorList>
    </citation>
    <scope>NUCLEOTIDE SEQUENCE [LARGE SCALE GENOMIC DNA]</scope>
    <source>
        <strain evidence="4">DSM 45004</strain>
    </source>
</reference>
<keyword evidence="1" id="KW-1133">Transmembrane helix</keyword>
<dbReference type="Proteomes" id="UP000198716">
    <property type="component" value="Unassembled WGS sequence"/>
</dbReference>
<keyword evidence="1" id="KW-0812">Transmembrane</keyword>
<evidence type="ECO:0000259" key="2">
    <source>
        <dbReference type="Pfam" id="PF04892"/>
    </source>
</evidence>
<dbReference type="InterPro" id="IPR006976">
    <property type="entry name" value="VanZ-like"/>
</dbReference>
<protein>
    <submittedName>
        <fullName evidence="3">VanZ like family protein</fullName>
    </submittedName>
</protein>
<dbReference type="Pfam" id="PF04892">
    <property type="entry name" value="VanZ"/>
    <property type="match status" value="1"/>
</dbReference>
<keyword evidence="4" id="KW-1185">Reference proteome</keyword>